<accession>A0A835H901</accession>
<dbReference type="GO" id="GO:0010143">
    <property type="term" value="P:cutin biosynthetic process"/>
    <property type="evidence" value="ECO:0007669"/>
    <property type="project" value="TreeGrafter"/>
</dbReference>
<evidence type="ECO:0000256" key="2">
    <source>
        <dbReference type="ARBA" id="ARBA00007937"/>
    </source>
</evidence>
<comment type="caution">
    <text evidence="9">The sequence shown here is derived from an EMBL/GenBank/DDBJ whole genome shotgun (WGS) entry which is preliminary data.</text>
</comment>
<feature type="domain" description="Glycerol-3-phosphate acyltransferase RAM2/GPAT1-8 HAD-like" evidence="8">
    <location>
        <begin position="57"/>
        <end position="236"/>
    </location>
</feature>
<gene>
    <name evidence="9" type="ORF">IFM89_016755</name>
</gene>
<proteinExistence type="inferred from homology"/>
<dbReference type="AlphaFoldDB" id="A0A835H901"/>
<reference evidence="9 10" key="1">
    <citation type="submission" date="2020-10" db="EMBL/GenBank/DDBJ databases">
        <title>The Coptis chinensis genome and diversification of protoberbering-type alkaloids.</title>
        <authorList>
            <person name="Wang B."/>
            <person name="Shu S."/>
            <person name="Song C."/>
            <person name="Liu Y."/>
        </authorList>
    </citation>
    <scope>NUCLEOTIDE SEQUENCE [LARGE SCALE GENOMIC DNA]</scope>
    <source>
        <strain evidence="9">HL-2020</strain>
        <tissue evidence="9">Leaf</tissue>
    </source>
</reference>
<keyword evidence="6 7" id="KW-0472">Membrane</keyword>
<dbReference type="InterPro" id="IPR056462">
    <property type="entry name" value="HAD_RAM2/GPAT1-8"/>
</dbReference>
<evidence type="ECO:0000256" key="5">
    <source>
        <dbReference type="ARBA" id="ARBA00022989"/>
    </source>
</evidence>
<dbReference type="Proteomes" id="UP000631114">
    <property type="component" value="Unassembled WGS sequence"/>
</dbReference>
<sequence length="241" mass="27375">MAFEAFPFKALHFRYILRRLRSPRSLQRKLSNSSQAYQYKLQTYPSLNHISDLSNKTLVFDVVGALLKSSSLFPYFMLVAFEAGGIIRALLLLLLYPFICFVNEELGLKMMVMVCFFGIKKKNFRVGTAVLPKFFLEDVGLEGLEMLMKGGVRVGVSVLPRVMVESFLRDYLEIEFVVGRELKVFNGYYVGLTEDRDDGLILENISGDKGMDSDAVGVKFFNKPLDHHLFSHCKASNILLS</sequence>
<evidence type="ECO:0000256" key="7">
    <source>
        <dbReference type="SAM" id="Phobius"/>
    </source>
</evidence>
<evidence type="ECO:0000256" key="4">
    <source>
        <dbReference type="ARBA" id="ARBA00022692"/>
    </source>
</evidence>
<dbReference type="Pfam" id="PF23270">
    <property type="entry name" value="HAD_RAM2_N"/>
    <property type="match status" value="1"/>
</dbReference>
<keyword evidence="10" id="KW-1185">Reference proteome</keyword>
<evidence type="ECO:0000313" key="9">
    <source>
        <dbReference type="EMBL" id="KAF9592678.1"/>
    </source>
</evidence>
<dbReference type="GO" id="GO:0016020">
    <property type="term" value="C:membrane"/>
    <property type="evidence" value="ECO:0007669"/>
    <property type="project" value="UniProtKB-SubCell"/>
</dbReference>
<evidence type="ECO:0000256" key="3">
    <source>
        <dbReference type="ARBA" id="ARBA00022679"/>
    </source>
</evidence>
<protein>
    <recommendedName>
        <fullName evidence="8">Glycerol-3-phosphate acyltransferase RAM2/GPAT1-8 HAD-like domain-containing protein</fullName>
    </recommendedName>
</protein>
<dbReference type="OrthoDB" id="1854593at2759"/>
<keyword evidence="4 7" id="KW-0812">Transmembrane</keyword>
<keyword evidence="5 7" id="KW-1133">Transmembrane helix</keyword>
<evidence type="ECO:0000313" key="10">
    <source>
        <dbReference type="Proteomes" id="UP000631114"/>
    </source>
</evidence>
<dbReference type="PANTHER" id="PTHR15486">
    <property type="entry name" value="ANCIENT UBIQUITOUS PROTEIN"/>
    <property type="match status" value="1"/>
</dbReference>
<comment type="subcellular location">
    <subcellularLocation>
        <location evidence="1">Membrane</location>
    </subcellularLocation>
</comment>
<feature type="transmembrane region" description="Helical" evidence="7">
    <location>
        <begin position="75"/>
        <end position="102"/>
    </location>
</feature>
<dbReference type="EMBL" id="JADFTS010000008">
    <property type="protein sequence ID" value="KAF9592678.1"/>
    <property type="molecule type" value="Genomic_DNA"/>
</dbReference>
<keyword evidence="3" id="KW-0808">Transferase</keyword>
<organism evidence="9 10">
    <name type="scientific">Coptis chinensis</name>
    <dbReference type="NCBI Taxonomy" id="261450"/>
    <lineage>
        <taxon>Eukaryota</taxon>
        <taxon>Viridiplantae</taxon>
        <taxon>Streptophyta</taxon>
        <taxon>Embryophyta</taxon>
        <taxon>Tracheophyta</taxon>
        <taxon>Spermatophyta</taxon>
        <taxon>Magnoliopsida</taxon>
        <taxon>Ranunculales</taxon>
        <taxon>Ranunculaceae</taxon>
        <taxon>Coptidoideae</taxon>
        <taxon>Coptis</taxon>
    </lineage>
</organism>
<dbReference type="GO" id="GO:0016791">
    <property type="term" value="F:phosphatase activity"/>
    <property type="evidence" value="ECO:0007669"/>
    <property type="project" value="TreeGrafter"/>
</dbReference>
<evidence type="ECO:0000259" key="8">
    <source>
        <dbReference type="Pfam" id="PF23270"/>
    </source>
</evidence>
<dbReference type="PANTHER" id="PTHR15486:SF62">
    <property type="entry name" value="GLYCEROL-3-PHOSPHATE ACYLTRANSFERASE 2-RELATED"/>
    <property type="match status" value="1"/>
</dbReference>
<evidence type="ECO:0000256" key="1">
    <source>
        <dbReference type="ARBA" id="ARBA00004370"/>
    </source>
</evidence>
<comment type="similarity">
    <text evidence="2">Belongs to the GPAT/DAPAT family.</text>
</comment>
<name>A0A835H901_9MAGN</name>
<evidence type="ECO:0000256" key="6">
    <source>
        <dbReference type="ARBA" id="ARBA00023136"/>
    </source>
</evidence>
<dbReference type="GO" id="GO:0090447">
    <property type="term" value="F:glycerol-3-phosphate 2-O-acyltransferase activity"/>
    <property type="evidence" value="ECO:0007669"/>
    <property type="project" value="TreeGrafter"/>
</dbReference>